<reference evidence="2" key="1">
    <citation type="submission" date="2023-03" db="EMBL/GenBank/DDBJ databases">
        <title>Edaphobacter sp.</title>
        <authorList>
            <person name="Huber K.J."/>
            <person name="Papendorf J."/>
            <person name="Pilke C."/>
            <person name="Bunk B."/>
            <person name="Sproeer C."/>
            <person name="Pester M."/>
        </authorList>
    </citation>
    <scope>NUCLEOTIDE SEQUENCE</scope>
    <source>
        <strain evidence="2">DSM 109919</strain>
    </source>
</reference>
<dbReference type="AlphaFoldDB" id="A0AAU7D1Z8"/>
<gene>
    <name evidence="2" type="ORF">P4G45_08155</name>
</gene>
<dbReference type="InterPro" id="IPR025188">
    <property type="entry name" value="DUF4113"/>
</dbReference>
<dbReference type="Pfam" id="PF13438">
    <property type="entry name" value="DUF4113"/>
    <property type="match status" value="1"/>
</dbReference>
<accession>A0AAU7D1Z8</accession>
<proteinExistence type="predicted"/>
<organism evidence="2">
    <name type="scientific">Edaphobacter paludis</name>
    <dbReference type="NCBI Taxonomy" id="3035702"/>
    <lineage>
        <taxon>Bacteria</taxon>
        <taxon>Pseudomonadati</taxon>
        <taxon>Acidobacteriota</taxon>
        <taxon>Terriglobia</taxon>
        <taxon>Terriglobales</taxon>
        <taxon>Acidobacteriaceae</taxon>
        <taxon>Edaphobacter</taxon>
    </lineage>
</organism>
<evidence type="ECO:0000259" key="1">
    <source>
        <dbReference type="Pfam" id="PF13438"/>
    </source>
</evidence>
<dbReference type="EMBL" id="CP121194">
    <property type="protein sequence ID" value="XBH11684.1"/>
    <property type="molecule type" value="Genomic_DNA"/>
</dbReference>
<name>A0AAU7D1Z8_9BACT</name>
<sequence length="75" mass="8503">MLNELIDAKASSAQMFPPRDPQKSARLMNAMDNISGRLGPGMVIPAVSGIDRRWRAKAEFLSPRYTTRLEERNRD</sequence>
<feature type="domain" description="DUF4113" evidence="1">
    <location>
        <begin position="26"/>
        <end position="71"/>
    </location>
</feature>
<protein>
    <submittedName>
        <fullName evidence="2">DUF4113 domain-containing protein</fullName>
    </submittedName>
</protein>
<evidence type="ECO:0000313" key="2">
    <source>
        <dbReference type="EMBL" id="XBH11684.1"/>
    </source>
</evidence>
<dbReference type="KEGG" id="epl:P4G45_08155"/>
<dbReference type="RefSeq" id="WP_348269174.1">
    <property type="nucleotide sequence ID" value="NZ_CP121194.1"/>
</dbReference>